<evidence type="ECO:0000313" key="3">
    <source>
        <dbReference type="WBParaSite" id="SPAL_0001547200.1"/>
    </source>
</evidence>
<proteinExistence type="predicted"/>
<reference evidence="3" key="1">
    <citation type="submission" date="2017-02" db="UniProtKB">
        <authorList>
            <consortium name="WormBaseParasite"/>
        </authorList>
    </citation>
    <scope>IDENTIFICATION</scope>
</reference>
<organism evidence="2 3">
    <name type="scientific">Strongyloides papillosus</name>
    <name type="common">Intestinal threadworm</name>
    <dbReference type="NCBI Taxonomy" id="174720"/>
    <lineage>
        <taxon>Eukaryota</taxon>
        <taxon>Metazoa</taxon>
        <taxon>Ecdysozoa</taxon>
        <taxon>Nematoda</taxon>
        <taxon>Chromadorea</taxon>
        <taxon>Rhabditida</taxon>
        <taxon>Tylenchina</taxon>
        <taxon>Panagrolaimomorpha</taxon>
        <taxon>Strongyloidoidea</taxon>
        <taxon>Strongyloididae</taxon>
        <taxon>Strongyloides</taxon>
    </lineage>
</organism>
<evidence type="ECO:0000313" key="2">
    <source>
        <dbReference type="Proteomes" id="UP000046392"/>
    </source>
</evidence>
<feature type="compositionally biased region" description="Acidic residues" evidence="1">
    <location>
        <begin position="76"/>
        <end position="90"/>
    </location>
</feature>
<protein>
    <submittedName>
        <fullName evidence="3">Uncharacterized protein</fullName>
    </submittedName>
</protein>
<dbReference type="WBParaSite" id="SPAL_0001547200.1">
    <property type="protein sequence ID" value="SPAL_0001547200.1"/>
    <property type="gene ID" value="SPAL_0001547200"/>
</dbReference>
<keyword evidence="2" id="KW-1185">Reference proteome</keyword>
<evidence type="ECO:0000256" key="1">
    <source>
        <dbReference type="SAM" id="MobiDB-lite"/>
    </source>
</evidence>
<feature type="region of interest" description="Disordered" evidence="1">
    <location>
        <begin position="76"/>
        <end position="97"/>
    </location>
</feature>
<name>A0A0N5CC64_STREA</name>
<dbReference type="Proteomes" id="UP000046392">
    <property type="component" value="Unplaced"/>
</dbReference>
<dbReference type="AlphaFoldDB" id="A0A0N5CC64"/>
<accession>A0A0N5CC64</accession>
<sequence>MCRINPAKSIIKKLIFLDNLNVDYTISNATTNIRIREKWNYEIDDNALSEEFNGSEIMNVTLNASAYLNDFIEANEVESESSESESDNDPLDFTYYP</sequence>